<dbReference type="Proteomes" id="UP001049176">
    <property type="component" value="Chromosome 9"/>
</dbReference>
<dbReference type="GeneID" id="66082076"/>
<accession>A0A9P7RPD5</accession>
<dbReference type="AlphaFoldDB" id="A0A9P7RPD5"/>
<evidence type="ECO:0000256" key="3">
    <source>
        <dbReference type="SAM" id="Phobius"/>
    </source>
</evidence>
<reference evidence="4" key="1">
    <citation type="journal article" date="2021" name="Genome Biol. Evol.">
        <title>The assembled and annotated genome of the fairy-ring fungus Marasmius oreades.</title>
        <authorList>
            <person name="Hiltunen M."/>
            <person name="Ament-Velasquez S.L."/>
            <person name="Johannesson H."/>
        </authorList>
    </citation>
    <scope>NUCLEOTIDE SEQUENCE</scope>
    <source>
        <strain evidence="4">03SP1</strain>
    </source>
</reference>
<evidence type="ECO:0000313" key="4">
    <source>
        <dbReference type="EMBL" id="KAG7087022.1"/>
    </source>
</evidence>
<evidence type="ECO:0000256" key="1">
    <source>
        <dbReference type="SAM" id="Coils"/>
    </source>
</evidence>
<feature type="transmembrane region" description="Helical" evidence="3">
    <location>
        <begin position="277"/>
        <end position="300"/>
    </location>
</feature>
<feature type="region of interest" description="Disordered" evidence="2">
    <location>
        <begin position="223"/>
        <end position="269"/>
    </location>
</feature>
<keyword evidence="1" id="KW-0175">Coiled coil</keyword>
<evidence type="ECO:0000256" key="2">
    <source>
        <dbReference type="SAM" id="MobiDB-lite"/>
    </source>
</evidence>
<proteinExistence type="predicted"/>
<keyword evidence="3" id="KW-0812">Transmembrane</keyword>
<evidence type="ECO:0000313" key="5">
    <source>
        <dbReference type="Proteomes" id="UP001049176"/>
    </source>
</evidence>
<feature type="coiled-coil region" evidence="1">
    <location>
        <begin position="333"/>
        <end position="396"/>
    </location>
</feature>
<keyword evidence="3" id="KW-1133">Transmembrane helix</keyword>
<dbReference type="EMBL" id="CM032189">
    <property type="protein sequence ID" value="KAG7087022.1"/>
    <property type="molecule type" value="Genomic_DNA"/>
</dbReference>
<name>A0A9P7RPD5_9AGAR</name>
<sequence length="407" mass="43010">MIGGVSITIKERLRNDFLSTSFPSPRFQSLAHMRFHYGRVALTFLLVGPFSRAFSITGLTPTVTLGQVEQLTWFRDANNDPTVFQLAKGSGLRWNTIGPAVSVQNQKTQGTVPVTFDDALSQVSIAAYDPSSSSFQLLFNDPNPITILVTQPLAQTPPSTDPQTTAPGITMVATSTTSVPPPSKPVHPIPTGLSPESTGSSSPITTSGGALAPMSAVSMGAITSQGSSMTPSGDNNTFPTTTIDSVATGGNKNPISPSAGSAPSDALQSHSHPNVGVVAGGVVGGVLTMLVIATFVIYILKRRKKKMNYTLDQTPYLDTSGSDASDMDIRERKMQLLGQREHLERELEAYEQASQNLSSGTGAVPDGINGSNQDDIAQVLRRMEVLTQRIATLEEGMAPPDYSSGTA</sequence>
<feature type="compositionally biased region" description="Pro residues" evidence="2">
    <location>
        <begin position="179"/>
        <end position="188"/>
    </location>
</feature>
<dbReference type="RefSeq" id="XP_043003493.1">
    <property type="nucleotide sequence ID" value="XM_043158150.1"/>
</dbReference>
<organism evidence="4 5">
    <name type="scientific">Marasmius oreades</name>
    <name type="common">fairy-ring Marasmius</name>
    <dbReference type="NCBI Taxonomy" id="181124"/>
    <lineage>
        <taxon>Eukaryota</taxon>
        <taxon>Fungi</taxon>
        <taxon>Dikarya</taxon>
        <taxon>Basidiomycota</taxon>
        <taxon>Agaricomycotina</taxon>
        <taxon>Agaricomycetes</taxon>
        <taxon>Agaricomycetidae</taxon>
        <taxon>Agaricales</taxon>
        <taxon>Marasmiineae</taxon>
        <taxon>Marasmiaceae</taxon>
        <taxon>Marasmius</taxon>
    </lineage>
</organism>
<comment type="caution">
    <text evidence="4">The sequence shown here is derived from an EMBL/GenBank/DDBJ whole genome shotgun (WGS) entry which is preliminary data.</text>
</comment>
<dbReference type="KEGG" id="more:E1B28_013001"/>
<feature type="region of interest" description="Disordered" evidence="2">
    <location>
        <begin position="173"/>
        <end position="210"/>
    </location>
</feature>
<keyword evidence="3" id="KW-0472">Membrane</keyword>
<feature type="compositionally biased region" description="Low complexity" evidence="2">
    <location>
        <begin position="189"/>
        <end position="209"/>
    </location>
</feature>
<gene>
    <name evidence="4" type="ORF">E1B28_013001</name>
</gene>
<protein>
    <submittedName>
        <fullName evidence="4">Uncharacterized protein</fullName>
    </submittedName>
</protein>
<keyword evidence="5" id="KW-1185">Reference proteome</keyword>